<evidence type="ECO:0000313" key="1">
    <source>
        <dbReference type="EMBL" id="SHG24261.1"/>
    </source>
</evidence>
<sequence length="256" mass="28259">MRIHWTWFLGILLISCSGEDGALGPQGEPGENGYHCWDLNLNGINDQSEDVNEDGTWNGLDCLGQDGLNGANGINCWDLDGDWFNDEDEDINSDGQWNALDCQGKDGENGEDGNANVQKIVLDFDDAYYNENTALFLAPELYLEVMQTHVLIFTLENVQNVNYSTFLAVPGGLSEIDRKYDVLLFSDGGVHIIVSNFDGTNSNPGWTGTWEFLHVTLIKISALNDKNGLPAIKASLKKSGIDVHDFDALAPYFDDE</sequence>
<dbReference type="OrthoDB" id="5919077at2"/>
<dbReference type="PROSITE" id="PS51257">
    <property type="entry name" value="PROKAR_LIPOPROTEIN"/>
    <property type="match status" value="1"/>
</dbReference>
<dbReference type="Proteomes" id="UP000184532">
    <property type="component" value="Unassembled WGS sequence"/>
</dbReference>
<keyword evidence="2" id="KW-1185">Reference proteome</keyword>
<gene>
    <name evidence="1" type="ORF">SAMN04488116_0499</name>
</gene>
<organism evidence="1 2">
    <name type="scientific">Flagellimonas flava</name>
    <dbReference type="NCBI Taxonomy" id="570519"/>
    <lineage>
        <taxon>Bacteria</taxon>
        <taxon>Pseudomonadati</taxon>
        <taxon>Bacteroidota</taxon>
        <taxon>Flavobacteriia</taxon>
        <taxon>Flavobacteriales</taxon>
        <taxon>Flavobacteriaceae</taxon>
        <taxon>Flagellimonas</taxon>
    </lineage>
</organism>
<reference evidence="2" key="1">
    <citation type="submission" date="2016-11" db="EMBL/GenBank/DDBJ databases">
        <authorList>
            <person name="Varghese N."/>
            <person name="Submissions S."/>
        </authorList>
    </citation>
    <scope>NUCLEOTIDE SEQUENCE [LARGE SCALE GENOMIC DNA]</scope>
    <source>
        <strain evidence="2">DSM 22638</strain>
    </source>
</reference>
<evidence type="ECO:0000313" key="2">
    <source>
        <dbReference type="Proteomes" id="UP000184532"/>
    </source>
</evidence>
<proteinExistence type="predicted"/>
<protein>
    <submittedName>
        <fullName evidence="1">Uncharacterized protein</fullName>
    </submittedName>
</protein>
<accession>A0A1M5I7L8</accession>
<dbReference type="RefSeq" id="WP_073176315.1">
    <property type="nucleotide sequence ID" value="NZ_FQWL01000001.1"/>
</dbReference>
<name>A0A1M5I7L8_9FLAO</name>
<dbReference type="EMBL" id="FQWL01000001">
    <property type="protein sequence ID" value="SHG24261.1"/>
    <property type="molecule type" value="Genomic_DNA"/>
</dbReference>
<dbReference type="AlphaFoldDB" id="A0A1M5I7L8"/>